<dbReference type="AlphaFoldDB" id="A0AA88LCF1"/>
<proteinExistence type="predicted"/>
<gene>
    <name evidence="2" type="ORF">QYM36_004256</name>
</gene>
<evidence type="ECO:0000313" key="2">
    <source>
        <dbReference type="EMBL" id="KAK2720311.1"/>
    </source>
</evidence>
<evidence type="ECO:0000313" key="3">
    <source>
        <dbReference type="Proteomes" id="UP001187531"/>
    </source>
</evidence>
<evidence type="ECO:0000256" key="1">
    <source>
        <dbReference type="SAM" id="MobiDB-lite"/>
    </source>
</evidence>
<name>A0AA88LCF1_ARTSF</name>
<dbReference type="InterPro" id="IPR029006">
    <property type="entry name" value="ADF-H/Gelsolin-like_dom_sf"/>
</dbReference>
<keyword evidence="3" id="KW-1185">Reference proteome</keyword>
<dbReference type="Gene3D" id="3.40.20.10">
    <property type="entry name" value="Severin"/>
    <property type="match status" value="1"/>
</dbReference>
<dbReference type="Proteomes" id="UP001187531">
    <property type="component" value="Unassembled WGS sequence"/>
</dbReference>
<organism evidence="2 3">
    <name type="scientific">Artemia franciscana</name>
    <name type="common">Brine shrimp</name>
    <name type="synonym">Artemia sanfranciscana</name>
    <dbReference type="NCBI Taxonomy" id="6661"/>
    <lineage>
        <taxon>Eukaryota</taxon>
        <taxon>Metazoa</taxon>
        <taxon>Ecdysozoa</taxon>
        <taxon>Arthropoda</taxon>
        <taxon>Crustacea</taxon>
        <taxon>Branchiopoda</taxon>
        <taxon>Anostraca</taxon>
        <taxon>Artemiidae</taxon>
        <taxon>Artemia</taxon>
    </lineage>
</organism>
<accession>A0AA88LCF1</accession>
<sequence>MASKVAVDPTFSAVKSNQTCFHIWRAEDVVLVPIPKEEYGKFFKGDSYLLYSASERGYLRESLSGTVPPGARFDPVGQMNPDEVAPRFKMPSRSEQPRGIGMPDPDHMRMPGFGDGHDFI</sequence>
<dbReference type="SUPFAM" id="SSF55753">
    <property type="entry name" value="Actin depolymerizing proteins"/>
    <property type="match status" value="1"/>
</dbReference>
<comment type="caution">
    <text evidence="2">The sequence shown here is derived from an EMBL/GenBank/DDBJ whole genome shotgun (WGS) entry which is preliminary data.</text>
</comment>
<dbReference type="EMBL" id="JAVRJZ010000007">
    <property type="protein sequence ID" value="KAK2720311.1"/>
    <property type="molecule type" value="Genomic_DNA"/>
</dbReference>
<feature type="region of interest" description="Disordered" evidence="1">
    <location>
        <begin position="69"/>
        <end position="108"/>
    </location>
</feature>
<protein>
    <submittedName>
        <fullName evidence="2">Uncharacterized protein</fullName>
    </submittedName>
</protein>
<reference evidence="2" key="1">
    <citation type="submission" date="2023-07" db="EMBL/GenBank/DDBJ databases">
        <title>Chromosome-level genome assembly of Artemia franciscana.</title>
        <authorList>
            <person name="Jo E."/>
        </authorList>
    </citation>
    <scope>NUCLEOTIDE SEQUENCE</scope>
    <source>
        <tissue evidence="2">Whole body</tissue>
    </source>
</reference>